<protein>
    <submittedName>
        <fullName evidence="9">Transcription factor CP2 and related proteins</fullName>
    </submittedName>
</protein>
<gene>
    <name evidence="9" type="ORF">MGAL_10B088852</name>
</gene>
<evidence type="ECO:0000256" key="3">
    <source>
        <dbReference type="ARBA" id="ARBA00023125"/>
    </source>
</evidence>
<dbReference type="EMBL" id="UYJE01006108">
    <property type="protein sequence ID" value="VDI43063.1"/>
    <property type="molecule type" value="Genomic_DNA"/>
</dbReference>
<feature type="compositionally biased region" description="Polar residues" evidence="7">
    <location>
        <begin position="330"/>
        <end position="360"/>
    </location>
</feature>
<feature type="compositionally biased region" description="Polar residues" evidence="7">
    <location>
        <begin position="301"/>
        <end position="315"/>
    </location>
</feature>
<evidence type="ECO:0000313" key="9">
    <source>
        <dbReference type="EMBL" id="VDI43063.1"/>
    </source>
</evidence>
<dbReference type="GO" id="GO:0001228">
    <property type="term" value="F:DNA-binding transcription activator activity, RNA polymerase II-specific"/>
    <property type="evidence" value="ECO:0007669"/>
    <property type="project" value="TreeGrafter"/>
</dbReference>
<sequence length="948" mass="107449">MNLSHFSDPPLCNTTNHKWKCTSKMSDVGSLIKPCEELKAGLSENNNVPDKKGHIEQDGPPDDIRAFFGHPLAATTSINGEDTQSSAAALLHEYINLPALDKSGLKIGEKLHLLQELIRDKKEDLQGTDGSNDYMSVLQTEVDRFFNMQEMQEKSKSEDIVATSQELVETQGILENVTNNREVRNENDIVFSSAEDLSSCITTSASNHDSDDVIYTTSIVQSQTTPHPTSDSCIITNCDKILPNYNESIKHKNNGSKHQNDIHRNIYETRPTKTIVKALSEKIMKNKVSQQGVTMPPGSTVPLTNENNGISASTMSRDDSVSDPIEKPENFQSVSTGTLTAPNTESPVTTSLTTQDNSENMSHRLGSHTVLEVDPVSLHMSVAHNNCYPDMLVNNLQHLVSLQQSTGISIQEPITTTPMRQNSYPVTTNNFYSQNSNYMYPPVTSSLENQVADRDIMLERFIQQQQFYQEQQQQHHQPAHPQTYPYASNIKENYTMKSPDSGYHEPCLSPTEQQNSLFYKKEDSNFQETPVAPQKTGKRRKSAPVVFPKQRWASDKLTAYHPTIPKLEINPTGYNYFMDTPISTSVRFDEDRITYVNKGQYYALSLEFAGDRIPPSQMVKSVIMVVFRDDKSLEDERKAWEFWHSRQHSYKQRVIDIDTKDSQGVQASNINEIAFNAVAVKWNPRDSNVKVNVAVHCLSTDFSNQKGVKGLPLHIQIDTFENQKDIYPIHRGYCQIKVFCDKGAERKTRDEEKRRTVRTKDGQETIKRKRSEMEMHWPPCERSAFYSMADSKTFPVLFTPVSSDQDDSVNKASPMSIGVTDDDGNSSLTSAEGFEDILCPPAKRSRTDAYYHDLPKVLLYVREHNETIYTALMLRTPTLQGLLQAVEEKYKIPAVKVKSTYKRSKKGILVRLDDNIVRHYSHESTFVIELNQMNDDKDYEIILSELDV</sequence>
<comment type="subcellular location">
    <subcellularLocation>
        <location evidence="1 6">Nucleus</location>
    </subcellularLocation>
</comment>
<dbReference type="GO" id="GO:0000978">
    <property type="term" value="F:RNA polymerase II cis-regulatory region sequence-specific DNA binding"/>
    <property type="evidence" value="ECO:0007669"/>
    <property type="project" value="TreeGrafter"/>
</dbReference>
<comment type="caution">
    <text evidence="9">The sequence shown here is derived from an EMBL/GenBank/DDBJ whole genome shotgun (WGS) entry which is preliminary data.</text>
</comment>
<evidence type="ECO:0000256" key="6">
    <source>
        <dbReference type="PROSITE-ProRule" id="PRU01313"/>
    </source>
</evidence>
<dbReference type="Proteomes" id="UP000596742">
    <property type="component" value="Unassembled WGS sequence"/>
</dbReference>
<keyword evidence="5 6" id="KW-0539">Nucleus</keyword>
<evidence type="ECO:0000256" key="4">
    <source>
        <dbReference type="ARBA" id="ARBA00023163"/>
    </source>
</evidence>
<evidence type="ECO:0000256" key="7">
    <source>
        <dbReference type="SAM" id="MobiDB-lite"/>
    </source>
</evidence>
<dbReference type="GO" id="GO:0005634">
    <property type="term" value="C:nucleus"/>
    <property type="evidence" value="ECO:0007669"/>
    <property type="project" value="UniProtKB-SubCell"/>
</dbReference>
<evidence type="ECO:0000256" key="2">
    <source>
        <dbReference type="ARBA" id="ARBA00023015"/>
    </source>
</evidence>
<dbReference type="InterPro" id="IPR040167">
    <property type="entry name" value="TF_CP2-like"/>
</dbReference>
<dbReference type="PROSITE" id="PS51968">
    <property type="entry name" value="GRH_CP2_DB"/>
    <property type="match status" value="1"/>
</dbReference>
<evidence type="ECO:0000313" key="10">
    <source>
        <dbReference type="Proteomes" id="UP000596742"/>
    </source>
</evidence>
<organism evidence="9 10">
    <name type="scientific">Mytilus galloprovincialis</name>
    <name type="common">Mediterranean mussel</name>
    <dbReference type="NCBI Taxonomy" id="29158"/>
    <lineage>
        <taxon>Eukaryota</taxon>
        <taxon>Metazoa</taxon>
        <taxon>Spiralia</taxon>
        <taxon>Lophotrochozoa</taxon>
        <taxon>Mollusca</taxon>
        <taxon>Bivalvia</taxon>
        <taxon>Autobranchia</taxon>
        <taxon>Pteriomorphia</taxon>
        <taxon>Mytilida</taxon>
        <taxon>Mytiloidea</taxon>
        <taxon>Mytilidae</taxon>
        <taxon>Mytilinae</taxon>
        <taxon>Mytilus</taxon>
    </lineage>
</organism>
<dbReference type="Pfam" id="PF04516">
    <property type="entry name" value="CP2"/>
    <property type="match status" value="1"/>
</dbReference>
<proteinExistence type="predicted"/>
<keyword evidence="4" id="KW-0804">Transcription</keyword>
<reference evidence="9" key="1">
    <citation type="submission" date="2018-11" db="EMBL/GenBank/DDBJ databases">
        <authorList>
            <person name="Alioto T."/>
            <person name="Alioto T."/>
        </authorList>
    </citation>
    <scope>NUCLEOTIDE SEQUENCE</scope>
</reference>
<dbReference type="Pfam" id="PF25416">
    <property type="entry name" value="GRHL1_C"/>
    <property type="match status" value="1"/>
</dbReference>
<feature type="compositionally biased region" description="Basic and acidic residues" evidence="7">
    <location>
        <begin position="316"/>
        <end position="329"/>
    </location>
</feature>
<dbReference type="OrthoDB" id="7680836at2759"/>
<dbReference type="InterPro" id="IPR007604">
    <property type="entry name" value="CP2"/>
</dbReference>
<accession>A0A8B6F3N4</accession>
<evidence type="ECO:0000256" key="1">
    <source>
        <dbReference type="ARBA" id="ARBA00004123"/>
    </source>
</evidence>
<keyword evidence="3 6" id="KW-0238">DNA-binding</keyword>
<dbReference type="PANTHER" id="PTHR11037:SF20">
    <property type="entry name" value="PROTEIN GRAINYHEAD"/>
    <property type="match status" value="1"/>
</dbReference>
<keyword evidence="10" id="KW-1185">Reference proteome</keyword>
<dbReference type="InterPro" id="IPR057520">
    <property type="entry name" value="GRHL1/CP2_C"/>
</dbReference>
<dbReference type="PANTHER" id="PTHR11037">
    <property type="entry name" value="TRANSCRIPTION FACTOR CP2"/>
    <property type="match status" value="1"/>
</dbReference>
<name>A0A8B6F3N4_MYTGA</name>
<keyword evidence="2" id="KW-0805">Transcription regulation</keyword>
<evidence type="ECO:0000259" key="8">
    <source>
        <dbReference type="PROSITE" id="PS51968"/>
    </source>
</evidence>
<feature type="region of interest" description="Disordered" evidence="7">
    <location>
        <begin position="288"/>
        <end position="361"/>
    </location>
</feature>
<evidence type="ECO:0000256" key="5">
    <source>
        <dbReference type="ARBA" id="ARBA00023242"/>
    </source>
</evidence>
<feature type="domain" description="Grh/CP2 DB" evidence="8">
    <location>
        <begin position="570"/>
        <end position="799"/>
    </location>
</feature>
<dbReference type="AlphaFoldDB" id="A0A8B6F3N4"/>